<dbReference type="OrthoDB" id="10033309at2759"/>
<keyword evidence="3" id="KW-1185">Reference proteome</keyword>
<dbReference type="EMBL" id="CAAALY010253644">
    <property type="protein sequence ID" value="VEL36967.1"/>
    <property type="molecule type" value="Genomic_DNA"/>
</dbReference>
<dbReference type="AlphaFoldDB" id="A0A3S5ASW7"/>
<dbReference type="InterPro" id="IPR037177">
    <property type="entry name" value="DLC_sf"/>
</dbReference>
<dbReference type="InterPro" id="IPR001372">
    <property type="entry name" value="Dynein_light_chain_typ-1/2"/>
</dbReference>
<keyword evidence="1" id="KW-0243">Dynein</keyword>
<dbReference type="PANTHER" id="PTHR11886:SF35">
    <property type="entry name" value="DYNEIN LIGHT CHAIN"/>
    <property type="match status" value="1"/>
</dbReference>
<evidence type="ECO:0000313" key="3">
    <source>
        <dbReference type="Proteomes" id="UP000784294"/>
    </source>
</evidence>
<organism evidence="2 3">
    <name type="scientific">Protopolystoma xenopodis</name>
    <dbReference type="NCBI Taxonomy" id="117903"/>
    <lineage>
        <taxon>Eukaryota</taxon>
        <taxon>Metazoa</taxon>
        <taxon>Spiralia</taxon>
        <taxon>Lophotrochozoa</taxon>
        <taxon>Platyhelminthes</taxon>
        <taxon>Monogenea</taxon>
        <taxon>Polyopisthocotylea</taxon>
        <taxon>Polystomatidea</taxon>
        <taxon>Polystomatidae</taxon>
        <taxon>Protopolystoma</taxon>
    </lineage>
</organism>
<keyword evidence="1" id="KW-0505">Motor protein</keyword>
<dbReference type="GO" id="GO:0005874">
    <property type="term" value="C:microtubule"/>
    <property type="evidence" value="ECO:0007669"/>
    <property type="project" value="UniProtKB-KW"/>
</dbReference>
<evidence type="ECO:0000256" key="1">
    <source>
        <dbReference type="RuleBase" id="RU365010"/>
    </source>
</evidence>
<dbReference type="GO" id="GO:0005868">
    <property type="term" value="C:cytoplasmic dynein complex"/>
    <property type="evidence" value="ECO:0007669"/>
    <property type="project" value="TreeGrafter"/>
</dbReference>
<proteinExistence type="inferred from homology"/>
<keyword evidence="1" id="KW-0493">Microtubule</keyword>
<dbReference type="PANTHER" id="PTHR11886">
    <property type="entry name" value="DYNEIN LIGHT CHAIN"/>
    <property type="match status" value="1"/>
</dbReference>
<dbReference type="SMART" id="SM01375">
    <property type="entry name" value="Dynein_light"/>
    <property type="match status" value="1"/>
</dbReference>
<comment type="subcellular location">
    <subcellularLocation>
        <location evidence="1">Cytoplasm</location>
        <location evidence="1">Cytoskeleton</location>
    </subcellularLocation>
</comment>
<dbReference type="Pfam" id="PF01221">
    <property type="entry name" value="Dynein_light"/>
    <property type="match status" value="1"/>
</dbReference>
<sequence>MGFSRFFSRFGQTPYRRGILKAAAGAAPSDQSIGEVQVPMDPSRAGELSISQRASFTSSSVASPGLSTRGCTTPAALQEEAVSLAVEALHSYSQEVEIAEHLRSRFDAKYAPTWHCIVGRNFGM</sequence>
<keyword evidence="1" id="KW-0206">Cytoskeleton</keyword>
<name>A0A3S5ASW7_9PLAT</name>
<protein>
    <recommendedName>
        <fullName evidence="1">Dynein light chain</fullName>
    </recommendedName>
</protein>
<dbReference type="SUPFAM" id="SSF54648">
    <property type="entry name" value="DLC"/>
    <property type="match status" value="1"/>
</dbReference>
<dbReference type="GO" id="GO:0007017">
    <property type="term" value="P:microtubule-based process"/>
    <property type="evidence" value="ECO:0007669"/>
    <property type="project" value="InterPro"/>
</dbReference>
<comment type="caution">
    <text evidence="2">The sequence shown here is derived from an EMBL/GenBank/DDBJ whole genome shotgun (WGS) entry which is preliminary data.</text>
</comment>
<dbReference type="GO" id="GO:0045505">
    <property type="term" value="F:dynein intermediate chain binding"/>
    <property type="evidence" value="ECO:0007669"/>
    <property type="project" value="TreeGrafter"/>
</dbReference>
<evidence type="ECO:0000313" key="2">
    <source>
        <dbReference type="EMBL" id="VEL36967.1"/>
    </source>
</evidence>
<accession>A0A3S5ASW7</accession>
<dbReference type="Gene3D" id="3.30.740.10">
    <property type="entry name" value="Protein Inhibitor Of Neuronal Nitric Oxide Synthase"/>
    <property type="match status" value="1"/>
</dbReference>
<keyword evidence="1" id="KW-0963">Cytoplasm</keyword>
<reference evidence="2" key="1">
    <citation type="submission" date="2018-11" db="EMBL/GenBank/DDBJ databases">
        <authorList>
            <consortium name="Pathogen Informatics"/>
        </authorList>
    </citation>
    <scope>NUCLEOTIDE SEQUENCE</scope>
</reference>
<comment type="similarity">
    <text evidence="1">Belongs to the dynein light chain family.</text>
</comment>
<dbReference type="Proteomes" id="UP000784294">
    <property type="component" value="Unassembled WGS sequence"/>
</dbReference>
<gene>
    <name evidence="2" type="ORF">PXEA_LOCUS30407</name>
</gene>